<dbReference type="SUPFAM" id="SSF54160">
    <property type="entry name" value="Chromo domain-like"/>
    <property type="match status" value="1"/>
</dbReference>
<dbReference type="Gene3D" id="2.40.70.10">
    <property type="entry name" value="Acid Proteases"/>
    <property type="match status" value="1"/>
</dbReference>
<sequence length="406" mass="46606">MCLWRFKGFPADLMELPFREFDIILGMDWLVKHRAKLDCAAKQMMLRNLDDEEVVVITYVGTAESKGFSVGEVRTVKEFSNVFSKELPGLPPDPEVEFVCGRDFTDCLTPNLLGKGVSFVWTDKQQESFEKLKKVLTEASVLIQPESRKEFTIYNDASHYHPGKANVVADALSRRVVSDLRAMFAHLSLYDDGSLLAELQVRPTWMDLIKGKQLSDESLVPRFREVENGETVDFGLNDEGRLAKIYVAEVVRLHGVPVFIISDRDPRLTSQFWKKLHEALGTRLDFSTAFHPQTDGQSKRVIQILEDMLRGCVGPITYQLELPPEDRIHNVFHVSMLRRYRSDPSHIIPIEEIEVRPNLSIEEEPVQILARDVKVVRKKSVPLVKVLWRNHNAEEATWEPEKAMRH</sequence>
<dbReference type="Gene3D" id="3.30.70.270">
    <property type="match status" value="1"/>
</dbReference>
<evidence type="ECO:0000259" key="1">
    <source>
        <dbReference type="PROSITE" id="PS50994"/>
    </source>
</evidence>
<dbReference type="OrthoDB" id="5554229at2759"/>
<dbReference type="KEGG" id="ghi:107963134"/>
<reference evidence="2" key="1">
    <citation type="journal article" date="2020" name="Nat. Genet.">
        <title>Genomic diversifications of five Gossypium allopolyploid species and their impact on cotton improvement.</title>
        <authorList>
            <person name="Chen Z.J."/>
            <person name="Sreedasyam A."/>
            <person name="Ando A."/>
            <person name="Song Q."/>
            <person name="De Santiago L.M."/>
            <person name="Hulse-Kemp A.M."/>
            <person name="Ding M."/>
            <person name="Ye W."/>
            <person name="Kirkbride R.C."/>
            <person name="Jenkins J."/>
            <person name="Plott C."/>
            <person name="Lovell J."/>
            <person name="Lin Y.M."/>
            <person name="Vaughn R."/>
            <person name="Liu B."/>
            <person name="Simpson S."/>
            <person name="Scheffler B.E."/>
            <person name="Wen L."/>
            <person name="Saski C.A."/>
            <person name="Grover C.E."/>
            <person name="Hu G."/>
            <person name="Conover J.L."/>
            <person name="Carlson J.W."/>
            <person name="Shu S."/>
            <person name="Boston L.B."/>
            <person name="Williams M."/>
            <person name="Peterson D.G."/>
            <person name="McGee K."/>
            <person name="Jones D.C."/>
            <person name="Wendel J.F."/>
            <person name="Stelly D.M."/>
            <person name="Grimwood J."/>
            <person name="Schmutz J."/>
        </authorList>
    </citation>
    <scope>NUCLEOTIDE SEQUENCE [LARGE SCALE GENOMIC DNA]</scope>
    <source>
        <strain evidence="2">cv. TM-1</strain>
    </source>
</reference>
<dbReference type="InterPro" id="IPR012337">
    <property type="entry name" value="RNaseH-like_sf"/>
</dbReference>
<dbReference type="InterPro" id="IPR043128">
    <property type="entry name" value="Rev_trsase/Diguanyl_cyclase"/>
</dbReference>
<dbReference type="InterPro" id="IPR021109">
    <property type="entry name" value="Peptidase_aspartic_dom_sf"/>
</dbReference>
<dbReference type="GeneID" id="107963134"/>
<feature type="domain" description="Integrase catalytic" evidence="1">
    <location>
        <begin position="242"/>
        <end position="357"/>
    </location>
</feature>
<dbReference type="InterPro" id="IPR041577">
    <property type="entry name" value="RT_RNaseH_2"/>
</dbReference>
<dbReference type="AlphaFoldDB" id="A0A1U8PVM6"/>
<protein>
    <recommendedName>
        <fullName evidence="1">Integrase catalytic domain-containing protein</fullName>
    </recommendedName>
</protein>
<dbReference type="Pfam" id="PF24626">
    <property type="entry name" value="SH3_Tf2-1"/>
    <property type="match status" value="1"/>
</dbReference>
<organism evidence="2 3">
    <name type="scientific">Gossypium hirsutum</name>
    <name type="common">Upland cotton</name>
    <name type="synonym">Gossypium mexicanum</name>
    <dbReference type="NCBI Taxonomy" id="3635"/>
    <lineage>
        <taxon>Eukaryota</taxon>
        <taxon>Viridiplantae</taxon>
        <taxon>Streptophyta</taxon>
        <taxon>Embryophyta</taxon>
        <taxon>Tracheophyta</taxon>
        <taxon>Spermatophyta</taxon>
        <taxon>Magnoliopsida</taxon>
        <taxon>eudicotyledons</taxon>
        <taxon>Gunneridae</taxon>
        <taxon>Pentapetalae</taxon>
        <taxon>rosids</taxon>
        <taxon>malvids</taxon>
        <taxon>Malvales</taxon>
        <taxon>Malvaceae</taxon>
        <taxon>Malvoideae</taxon>
        <taxon>Gossypium</taxon>
    </lineage>
</organism>
<dbReference type="PROSITE" id="PS50994">
    <property type="entry name" value="INTEGRASE"/>
    <property type="match status" value="1"/>
</dbReference>
<dbReference type="Pfam" id="PF08284">
    <property type="entry name" value="RVP_2"/>
    <property type="match status" value="1"/>
</dbReference>
<gene>
    <name evidence="3" type="primary">LOC107963134</name>
</gene>
<dbReference type="STRING" id="3635.A0A1U8PVM6"/>
<name>A0A1U8PVM6_GOSHI</name>
<dbReference type="PANTHER" id="PTHR46148">
    <property type="entry name" value="CHROMO DOMAIN-CONTAINING PROTEIN"/>
    <property type="match status" value="1"/>
</dbReference>
<dbReference type="RefSeq" id="XP_016755205.1">
    <property type="nucleotide sequence ID" value="XM_016899716.1"/>
</dbReference>
<dbReference type="Pfam" id="PF17919">
    <property type="entry name" value="RT_RNaseH_2"/>
    <property type="match status" value="1"/>
</dbReference>
<accession>A0A1U8PVM6</accession>
<dbReference type="InterPro" id="IPR043502">
    <property type="entry name" value="DNA/RNA_pol_sf"/>
</dbReference>
<dbReference type="SUPFAM" id="SSF56672">
    <property type="entry name" value="DNA/RNA polymerases"/>
    <property type="match status" value="1"/>
</dbReference>
<evidence type="ECO:0000313" key="2">
    <source>
        <dbReference type="Proteomes" id="UP000818029"/>
    </source>
</evidence>
<reference evidence="3" key="2">
    <citation type="submission" date="2025-08" db="UniProtKB">
        <authorList>
            <consortium name="RefSeq"/>
        </authorList>
    </citation>
    <scope>IDENTIFICATION</scope>
</reference>
<keyword evidence="2" id="KW-1185">Reference proteome</keyword>
<dbReference type="Gene3D" id="3.30.420.10">
    <property type="entry name" value="Ribonuclease H-like superfamily/Ribonuclease H"/>
    <property type="match status" value="1"/>
</dbReference>
<proteinExistence type="predicted"/>
<evidence type="ECO:0000313" key="3">
    <source>
        <dbReference type="RefSeq" id="XP_016755205.1"/>
    </source>
</evidence>
<dbReference type="Proteomes" id="UP000818029">
    <property type="component" value="Chromosome A06"/>
</dbReference>
<dbReference type="InterPro" id="IPR016197">
    <property type="entry name" value="Chromo-like_dom_sf"/>
</dbReference>
<dbReference type="SUPFAM" id="SSF53098">
    <property type="entry name" value="Ribonuclease H-like"/>
    <property type="match status" value="1"/>
</dbReference>
<dbReference type="PANTHER" id="PTHR46148:SF44">
    <property type="entry name" value="GAG-POL POLYPROTEIN"/>
    <property type="match status" value="1"/>
</dbReference>
<dbReference type="InterPro" id="IPR001584">
    <property type="entry name" value="Integrase_cat-core"/>
</dbReference>
<dbReference type="PaxDb" id="3635-A0A1U8PVM6"/>
<dbReference type="InterPro" id="IPR036397">
    <property type="entry name" value="RNaseH_sf"/>
</dbReference>
<dbReference type="InterPro" id="IPR056924">
    <property type="entry name" value="SH3_Tf2-1"/>
</dbReference>
<dbReference type="GO" id="GO:0015074">
    <property type="term" value="P:DNA integration"/>
    <property type="evidence" value="ECO:0007669"/>
    <property type="project" value="InterPro"/>
</dbReference>
<dbReference type="GO" id="GO:0003676">
    <property type="term" value="F:nucleic acid binding"/>
    <property type="evidence" value="ECO:0007669"/>
    <property type="project" value="InterPro"/>
</dbReference>